<comment type="caution">
    <text evidence="2">The sequence shown here is derived from an EMBL/GenBank/DDBJ whole genome shotgun (WGS) entry which is preliminary data.</text>
</comment>
<sequence>MDRARFDDYVARFNAEDATAFDDYLSPEVAVQNGGLHYTGVQGMKDHYARIWGTFRETLNVQRYVADAHSAAVHLKTHFEALKDADTSPFGPVRRGECFDYDGVVFYDLDASGRFSRILVSYLSFTRTGVDGVTHSLGLAH</sequence>
<evidence type="ECO:0000313" key="2">
    <source>
        <dbReference type="EMBL" id="NDY90243.1"/>
    </source>
</evidence>
<dbReference type="RefSeq" id="WP_163456108.1">
    <property type="nucleotide sequence ID" value="NZ_JAAGOH010000003.1"/>
</dbReference>
<evidence type="ECO:0000259" key="1">
    <source>
        <dbReference type="Pfam" id="PF12680"/>
    </source>
</evidence>
<reference evidence="2 3" key="1">
    <citation type="submission" date="2020-02" db="EMBL/GenBank/DDBJ databases">
        <title>Ideonella bacterium strain TBM-1.</title>
        <authorList>
            <person name="Chen W.-M."/>
        </authorList>
    </citation>
    <scope>NUCLEOTIDE SEQUENCE [LARGE SCALE GENOMIC DNA]</scope>
    <source>
        <strain evidence="2 3">TBM-1</strain>
    </source>
</reference>
<accession>A0A7C9TIG1</accession>
<evidence type="ECO:0000313" key="3">
    <source>
        <dbReference type="Proteomes" id="UP000484255"/>
    </source>
</evidence>
<dbReference type="AlphaFoldDB" id="A0A7C9TIG1"/>
<dbReference type="Pfam" id="PF12680">
    <property type="entry name" value="SnoaL_2"/>
    <property type="match status" value="1"/>
</dbReference>
<dbReference type="EMBL" id="JAAGOH010000003">
    <property type="protein sequence ID" value="NDY90243.1"/>
    <property type="molecule type" value="Genomic_DNA"/>
</dbReference>
<dbReference type="Gene3D" id="3.10.450.50">
    <property type="match status" value="1"/>
</dbReference>
<proteinExistence type="predicted"/>
<dbReference type="SUPFAM" id="SSF54427">
    <property type="entry name" value="NTF2-like"/>
    <property type="match status" value="1"/>
</dbReference>
<keyword evidence="3" id="KW-1185">Reference proteome</keyword>
<protein>
    <submittedName>
        <fullName evidence="2">Nuclear transport factor 2 family protein</fullName>
    </submittedName>
</protein>
<gene>
    <name evidence="2" type="ORF">G3A44_03435</name>
</gene>
<dbReference type="Proteomes" id="UP000484255">
    <property type="component" value="Unassembled WGS sequence"/>
</dbReference>
<organism evidence="2 3">
    <name type="scientific">Ideonella livida</name>
    <dbReference type="NCBI Taxonomy" id="2707176"/>
    <lineage>
        <taxon>Bacteria</taxon>
        <taxon>Pseudomonadati</taxon>
        <taxon>Pseudomonadota</taxon>
        <taxon>Betaproteobacteria</taxon>
        <taxon>Burkholderiales</taxon>
        <taxon>Sphaerotilaceae</taxon>
        <taxon>Ideonella</taxon>
    </lineage>
</organism>
<dbReference type="InterPro" id="IPR037401">
    <property type="entry name" value="SnoaL-like"/>
</dbReference>
<name>A0A7C9TIG1_9BURK</name>
<dbReference type="InterPro" id="IPR032710">
    <property type="entry name" value="NTF2-like_dom_sf"/>
</dbReference>
<feature type="domain" description="SnoaL-like" evidence="1">
    <location>
        <begin position="7"/>
        <end position="117"/>
    </location>
</feature>